<dbReference type="GO" id="GO:0030424">
    <property type="term" value="C:axon"/>
    <property type="evidence" value="ECO:0007669"/>
    <property type="project" value="TreeGrafter"/>
</dbReference>
<gene>
    <name evidence="5" type="ORF">KP79_PYT01754</name>
</gene>
<feature type="domain" description="Ig-like" evidence="4">
    <location>
        <begin position="158"/>
        <end position="246"/>
    </location>
</feature>
<evidence type="ECO:0000256" key="2">
    <source>
        <dbReference type="ARBA" id="ARBA00023157"/>
    </source>
</evidence>
<keyword evidence="6" id="KW-1185">Reference proteome</keyword>
<feature type="domain" description="Ig-like" evidence="4">
    <location>
        <begin position="270"/>
        <end position="353"/>
    </location>
</feature>
<dbReference type="PROSITE" id="PS50835">
    <property type="entry name" value="IG_LIKE"/>
    <property type="match status" value="2"/>
</dbReference>
<dbReference type="InterPro" id="IPR036179">
    <property type="entry name" value="Ig-like_dom_sf"/>
</dbReference>
<dbReference type="OrthoDB" id="6074950at2759"/>
<dbReference type="SMART" id="SM00409">
    <property type="entry name" value="IG"/>
    <property type="match status" value="2"/>
</dbReference>
<dbReference type="Gene3D" id="2.60.40.10">
    <property type="entry name" value="Immunoglobulins"/>
    <property type="match status" value="2"/>
</dbReference>
<organism evidence="5 6">
    <name type="scientific">Mizuhopecten yessoensis</name>
    <name type="common">Japanese scallop</name>
    <name type="synonym">Patinopecten yessoensis</name>
    <dbReference type="NCBI Taxonomy" id="6573"/>
    <lineage>
        <taxon>Eukaryota</taxon>
        <taxon>Metazoa</taxon>
        <taxon>Spiralia</taxon>
        <taxon>Lophotrochozoa</taxon>
        <taxon>Mollusca</taxon>
        <taxon>Bivalvia</taxon>
        <taxon>Autobranchia</taxon>
        <taxon>Pteriomorphia</taxon>
        <taxon>Pectinida</taxon>
        <taxon>Pectinoidea</taxon>
        <taxon>Pectinidae</taxon>
        <taxon>Mizuhopecten</taxon>
    </lineage>
</organism>
<dbReference type="Proteomes" id="UP000242188">
    <property type="component" value="Unassembled WGS sequence"/>
</dbReference>
<accession>A0A210Q5W5</accession>
<dbReference type="EMBL" id="NEDP02004885">
    <property type="protein sequence ID" value="OWF44136.1"/>
    <property type="molecule type" value="Genomic_DNA"/>
</dbReference>
<dbReference type="InterPro" id="IPR003598">
    <property type="entry name" value="Ig_sub2"/>
</dbReference>
<dbReference type="GO" id="GO:0043025">
    <property type="term" value="C:neuronal cell body"/>
    <property type="evidence" value="ECO:0007669"/>
    <property type="project" value="TreeGrafter"/>
</dbReference>
<dbReference type="SUPFAM" id="SSF48726">
    <property type="entry name" value="Immunoglobulin"/>
    <property type="match status" value="2"/>
</dbReference>
<evidence type="ECO:0000259" key="4">
    <source>
        <dbReference type="PROSITE" id="PS50835"/>
    </source>
</evidence>
<dbReference type="Pfam" id="PF07679">
    <property type="entry name" value="I-set"/>
    <property type="match status" value="1"/>
</dbReference>
<dbReference type="STRING" id="6573.A0A210Q5W5"/>
<evidence type="ECO:0000313" key="6">
    <source>
        <dbReference type="Proteomes" id="UP000242188"/>
    </source>
</evidence>
<name>A0A210Q5W5_MIZYE</name>
<dbReference type="InterPro" id="IPR007110">
    <property type="entry name" value="Ig-like_dom"/>
</dbReference>
<dbReference type="PANTHER" id="PTHR45080:SF8">
    <property type="entry name" value="IG-LIKE DOMAIN-CONTAINING PROTEIN"/>
    <property type="match status" value="1"/>
</dbReference>
<dbReference type="GO" id="GO:0008046">
    <property type="term" value="F:axon guidance receptor activity"/>
    <property type="evidence" value="ECO:0007669"/>
    <property type="project" value="TreeGrafter"/>
</dbReference>
<sequence length="356" mass="37841">MHGLCNAQPLDTNGYILCYNCDQMSSPNQCDRITRCPTKQQCYLGQKLNHLSGSRVWESRCGNDAKECKGAIAMVAPVSLIGKRLSPDCGSCCNDANFCNDNCSVSAVIPTTQSTSTSTLTSSTTTSTSSTTTLTSSTSTTTSSTTPPTSPATIFSKPFITDISSSQQVIPGASIYLHCAAGGNPWPSINWGVTHFSGLSRKPNNTYIMDSGRAMYIATFLPENAGLYICMASNAMGSDSRVVSLSVASVPSTQATTTPATTSSPQLSKPVIVYSTNVHHARIGSNVRLLCMASGHPTPTISWTFLTSSNTPDNLSLVGLELHIIGFRKSNYGTYRCIAGNSQGEAYKYFTIAPYA</sequence>
<dbReference type="Pfam" id="PF13927">
    <property type="entry name" value="Ig_3"/>
    <property type="match status" value="1"/>
</dbReference>
<feature type="compositionally biased region" description="Low complexity" evidence="3">
    <location>
        <begin position="115"/>
        <end position="147"/>
    </location>
</feature>
<dbReference type="GO" id="GO:0050808">
    <property type="term" value="P:synapse organization"/>
    <property type="evidence" value="ECO:0007669"/>
    <property type="project" value="TreeGrafter"/>
</dbReference>
<proteinExistence type="predicted"/>
<dbReference type="InterPro" id="IPR013098">
    <property type="entry name" value="Ig_I-set"/>
</dbReference>
<evidence type="ECO:0000256" key="1">
    <source>
        <dbReference type="ARBA" id="ARBA00022729"/>
    </source>
</evidence>
<evidence type="ECO:0000313" key="5">
    <source>
        <dbReference type="EMBL" id="OWF44136.1"/>
    </source>
</evidence>
<keyword evidence="1" id="KW-0732">Signal</keyword>
<dbReference type="SMART" id="SM00408">
    <property type="entry name" value="IGc2"/>
    <property type="match status" value="2"/>
</dbReference>
<protein>
    <submittedName>
        <fullName evidence="5">Basement membrane-specific heparan sulfate proteoglycan core protein</fullName>
    </submittedName>
</protein>
<dbReference type="InterPro" id="IPR003599">
    <property type="entry name" value="Ig_sub"/>
</dbReference>
<dbReference type="InterPro" id="IPR050958">
    <property type="entry name" value="Cell_Adh-Cytoskel_Orgn"/>
</dbReference>
<dbReference type="PANTHER" id="PTHR45080">
    <property type="entry name" value="CONTACTIN 5"/>
    <property type="match status" value="1"/>
</dbReference>
<dbReference type="InterPro" id="IPR013783">
    <property type="entry name" value="Ig-like_fold"/>
</dbReference>
<reference evidence="5 6" key="1">
    <citation type="journal article" date="2017" name="Nat. Ecol. Evol.">
        <title>Scallop genome provides insights into evolution of bilaterian karyotype and development.</title>
        <authorList>
            <person name="Wang S."/>
            <person name="Zhang J."/>
            <person name="Jiao W."/>
            <person name="Li J."/>
            <person name="Xun X."/>
            <person name="Sun Y."/>
            <person name="Guo X."/>
            <person name="Huan P."/>
            <person name="Dong B."/>
            <person name="Zhang L."/>
            <person name="Hu X."/>
            <person name="Sun X."/>
            <person name="Wang J."/>
            <person name="Zhao C."/>
            <person name="Wang Y."/>
            <person name="Wang D."/>
            <person name="Huang X."/>
            <person name="Wang R."/>
            <person name="Lv J."/>
            <person name="Li Y."/>
            <person name="Zhang Z."/>
            <person name="Liu B."/>
            <person name="Lu W."/>
            <person name="Hui Y."/>
            <person name="Liang J."/>
            <person name="Zhou Z."/>
            <person name="Hou R."/>
            <person name="Li X."/>
            <person name="Liu Y."/>
            <person name="Li H."/>
            <person name="Ning X."/>
            <person name="Lin Y."/>
            <person name="Zhao L."/>
            <person name="Xing Q."/>
            <person name="Dou J."/>
            <person name="Li Y."/>
            <person name="Mao J."/>
            <person name="Guo H."/>
            <person name="Dou H."/>
            <person name="Li T."/>
            <person name="Mu C."/>
            <person name="Jiang W."/>
            <person name="Fu Q."/>
            <person name="Fu X."/>
            <person name="Miao Y."/>
            <person name="Liu J."/>
            <person name="Yu Q."/>
            <person name="Li R."/>
            <person name="Liao H."/>
            <person name="Li X."/>
            <person name="Kong Y."/>
            <person name="Jiang Z."/>
            <person name="Chourrout D."/>
            <person name="Li R."/>
            <person name="Bao Z."/>
        </authorList>
    </citation>
    <scope>NUCLEOTIDE SEQUENCE [LARGE SCALE GENOMIC DNA]</scope>
    <source>
        <strain evidence="5 6">PY_sf001</strain>
    </source>
</reference>
<feature type="region of interest" description="Disordered" evidence="3">
    <location>
        <begin position="115"/>
        <end position="151"/>
    </location>
</feature>
<comment type="caution">
    <text evidence="5">The sequence shown here is derived from an EMBL/GenBank/DDBJ whole genome shotgun (WGS) entry which is preliminary data.</text>
</comment>
<dbReference type="GO" id="GO:0007156">
    <property type="term" value="P:homophilic cell adhesion via plasma membrane adhesion molecules"/>
    <property type="evidence" value="ECO:0007669"/>
    <property type="project" value="TreeGrafter"/>
</dbReference>
<dbReference type="AlphaFoldDB" id="A0A210Q5W5"/>
<dbReference type="GO" id="GO:0005886">
    <property type="term" value="C:plasma membrane"/>
    <property type="evidence" value="ECO:0007669"/>
    <property type="project" value="TreeGrafter"/>
</dbReference>
<evidence type="ECO:0000256" key="3">
    <source>
        <dbReference type="SAM" id="MobiDB-lite"/>
    </source>
</evidence>
<keyword evidence="2" id="KW-1015">Disulfide bond</keyword>